<reference evidence="9 10" key="1">
    <citation type="submission" date="2024-06" db="EMBL/GenBank/DDBJ databases">
        <authorList>
            <person name="Kraege A."/>
            <person name="Thomma B."/>
        </authorList>
    </citation>
    <scope>NUCLEOTIDE SEQUENCE [LARGE SCALE GENOMIC DNA]</scope>
</reference>
<gene>
    <name evidence="9" type="primary">g250</name>
    <name evidence="9" type="ORF">VP750_LOCUS218</name>
</gene>
<organism evidence="9 10">
    <name type="scientific">Coccomyxa viridis</name>
    <dbReference type="NCBI Taxonomy" id="1274662"/>
    <lineage>
        <taxon>Eukaryota</taxon>
        <taxon>Viridiplantae</taxon>
        <taxon>Chlorophyta</taxon>
        <taxon>core chlorophytes</taxon>
        <taxon>Trebouxiophyceae</taxon>
        <taxon>Trebouxiophyceae incertae sedis</taxon>
        <taxon>Coccomyxaceae</taxon>
        <taxon>Coccomyxa</taxon>
    </lineage>
</organism>
<feature type="transmembrane region" description="Helical" evidence="8">
    <location>
        <begin position="89"/>
        <end position="109"/>
    </location>
</feature>
<dbReference type="Proteomes" id="UP001497392">
    <property type="component" value="Unassembled WGS sequence"/>
</dbReference>
<dbReference type="InterPro" id="IPR008504">
    <property type="entry name" value="Emc6"/>
</dbReference>
<proteinExistence type="inferred from homology"/>
<dbReference type="InterPro" id="IPR029008">
    <property type="entry name" value="EMC6-like"/>
</dbReference>
<evidence type="ECO:0000256" key="5">
    <source>
        <dbReference type="ARBA" id="ARBA00022824"/>
    </source>
</evidence>
<evidence type="ECO:0000313" key="9">
    <source>
        <dbReference type="EMBL" id="CAL5218559.1"/>
    </source>
</evidence>
<evidence type="ECO:0000256" key="7">
    <source>
        <dbReference type="ARBA" id="ARBA00023136"/>
    </source>
</evidence>
<protein>
    <recommendedName>
        <fullName evidence="3">ER membrane protein complex subunit 6</fullName>
    </recommendedName>
</protein>
<feature type="transmembrane region" description="Helical" evidence="8">
    <location>
        <begin position="21"/>
        <end position="46"/>
    </location>
</feature>
<evidence type="ECO:0000256" key="1">
    <source>
        <dbReference type="ARBA" id="ARBA00004477"/>
    </source>
</evidence>
<name>A0ABP1FFA2_9CHLO</name>
<keyword evidence="6 8" id="KW-1133">Transmembrane helix</keyword>
<dbReference type="Pfam" id="PF07019">
    <property type="entry name" value="EMC6"/>
    <property type="match status" value="1"/>
</dbReference>
<evidence type="ECO:0000256" key="4">
    <source>
        <dbReference type="ARBA" id="ARBA00022692"/>
    </source>
</evidence>
<comment type="similarity">
    <text evidence="2">Belongs to the EMC6 family.</text>
</comment>
<keyword evidence="10" id="KW-1185">Reference proteome</keyword>
<sequence length="112" mass="12425">MAKKETAGVFKDMYVQKNIQHNAGVVNFIGVFGSLVAGLIAGIWGVTGWGGFLYYLAMQIVVATLLYMKTGGQVDSFFVSRSSVFFGEVLNSTLLLTFILFWTLSHNYIHLF</sequence>
<accession>A0ABP1FFA2</accession>
<evidence type="ECO:0000313" key="10">
    <source>
        <dbReference type="Proteomes" id="UP001497392"/>
    </source>
</evidence>
<evidence type="ECO:0000256" key="8">
    <source>
        <dbReference type="SAM" id="Phobius"/>
    </source>
</evidence>
<feature type="transmembrane region" description="Helical" evidence="8">
    <location>
        <begin position="52"/>
        <end position="68"/>
    </location>
</feature>
<comment type="subcellular location">
    <subcellularLocation>
        <location evidence="1">Endoplasmic reticulum membrane</location>
        <topology evidence="1">Multi-pass membrane protein</topology>
    </subcellularLocation>
</comment>
<keyword evidence="7 8" id="KW-0472">Membrane</keyword>
<keyword evidence="4 8" id="KW-0812">Transmembrane</keyword>
<keyword evidence="5" id="KW-0256">Endoplasmic reticulum</keyword>
<dbReference type="EMBL" id="CAXHTA020000001">
    <property type="protein sequence ID" value="CAL5218559.1"/>
    <property type="molecule type" value="Genomic_DNA"/>
</dbReference>
<comment type="caution">
    <text evidence="9">The sequence shown here is derived from an EMBL/GenBank/DDBJ whole genome shotgun (WGS) entry which is preliminary data.</text>
</comment>
<evidence type="ECO:0000256" key="6">
    <source>
        <dbReference type="ARBA" id="ARBA00022989"/>
    </source>
</evidence>
<dbReference type="PANTHER" id="PTHR20994">
    <property type="entry name" value="ER MEMBRANE PROTEIN COMPLEX SUBUNIT 6"/>
    <property type="match status" value="1"/>
</dbReference>
<evidence type="ECO:0000256" key="3">
    <source>
        <dbReference type="ARBA" id="ARBA00020827"/>
    </source>
</evidence>
<evidence type="ECO:0000256" key="2">
    <source>
        <dbReference type="ARBA" id="ARBA00009436"/>
    </source>
</evidence>
<dbReference type="PANTHER" id="PTHR20994:SF0">
    <property type="entry name" value="ER MEMBRANE PROTEIN COMPLEX SUBUNIT 6"/>
    <property type="match status" value="1"/>
</dbReference>